<dbReference type="GO" id="GO:0004497">
    <property type="term" value="F:monooxygenase activity"/>
    <property type="evidence" value="ECO:0007669"/>
    <property type="project" value="UniProtKB-KW"/>
</dbReference>
<evidence type="ECO:0000256" key="1">
    <source>
        <dbReference type="ARBA" id="ARBA00001971"/>
    </source>
</evidence>
<dbReference type="GO" id="GO:0016705">
    <property type="term" value="F:oxidoreductase activity, acting on paired donors, with incorporation or reduction of molecular oxygen"/>
    <property type="evidence" value="ECO:0007669"/>
    <property type="project" value="InterPro"/>
</dbReference>
<keyword evidence="9" id="KW-0472">Membrane</keyword>
<dbReference type="PANTHER" id="PTHR46206:SF1">
    <property type="entry name" value="P450, PUTATIVE (EUROFUNG)-RELATED"/>
    <property type="match status" value="1"/>
</dbReference>
<evidence type="ECO:0000313" key="11">
    <source>
        <dbReference type="Proteomes" id="UP000541154"/>
    </source>
</evidence>
<evidence type="ECO:0000313" key="10">
    <source>
        <dbReference type="EMBL" id="KAF5862415.1"/>
    </source>
</evidence>
<dbReference type="AlphaFoldDB" id="A0A8H6A9U1"/>
<dbReference type="InterPro" id="IPR036396">
    <property type="entry name" value="Cyt_P450_sf"/>
</dbReference>
<dbReference type="Gene3D" id="1.10.630.10">
    <property type="entry name" value="Cytochrome P450"/>
    <property type="match status" value="1"/>
</dbReference>
<comment type="similarity">
    <text evidence="2 8">Belongs to the cytochrome P450 family.</text>
</comment>
<gene>
    <name evidence="10" type="ORF">ETB97_011689</name>
</gene>
<dbReference type="Pfam" id="PF00067">
    <property type="entry name" value="p450"/>
    <property type="match status" value="1"/>
</dbReference>
<keyword evidence="6 8" id="KW-0408">Iron</keyword>
<dbReference type="InterPro" id="IPR001128">
    <property type="entry name" value="Cyt_P450"/>
</dbReference>
<evidence type="ECO:0000256" key="5">
    <source>
        <dbReference type="ARBA" id="ARBA00023002"/>
    </source>
</evidence>
<evidence type="ECO:0000256" key="4">
    <source>
        <dbReference type="ARBA" id="ARBA00022723"/>
    </source>
</evidence>
<dbReference type="GO" id="GO:0020037">
    <property type="term" value="F:heme binding"/>
    <property type="evidence" value="ECO:0007669"/>
    <property type="project" value="InterPro"/>
</dbReference>
<evidence type="ECO:0008006" key="12">
    <source>
        <dbReference type="Google" id="ProtNLM"/>
    </source>
</evidence>
<keyword evidence="9" id="KW-1133">Transmembrane helix</keyword>
<evidence type="ECO:0000256" key="2">
    <source>
        <dbReference type="ARBA" id="ARBA00010617"/>
    </source>
</evidence>
<evidence type="ECO:0000256" key="7">
    <source>
        <dbReference type="ARBA" id="ARBA00023033"/>
    </source>
</evidence>
<evidence type="ECO:0000256" key="6">
    <source>
        <dbReference type="ARBA" id="ARBA00023004"/>
    </source>
</evidence>
<keyword evidence="3 8" id="KW-0349">Heme</keyword>
<dbReference type="CDD" id="cd11041">
    <property type="entry name" value="CYP503A1-like"/>
    <property type="match status" value="1"/>
</dbReference>
<keyword evidence="4 8" id="KW-0479">Metal-binding</keyword>
<dbReference type="SUPFAM" id="SSF48264">
    <property type="entry name" value="Cytochrome P450"/>
    <property type="match status" value="1"/>
</dbReference>
<keyword evidence="9" id="KW-0812">Transmembrane</keyword>
<dbReference type="EMBL" id="SPNV01000074">
    <property type="protein sequence ID" value="KAF5862415.1"/>
    <property type="molecule type" value="Genomic_DNA"/>
</dbReference>
<evidence type="ECO:0000256" key="8">
    <source>
        <dbReference type="RuleBase" id="RU000461"/>
    </source>
</evidence>
<proteinExistence type="inferred from homology"/>
<protein>
    <recommendedName>
        <fullName evidence="12">Cytochrome P450</fullName>
    </recommendedName>
</protein>
<sequence>MAGEQYTSVAVVMKSASAIACIAVLLMLLSPWIAYTRLPTSIKSPIQARGPIAALRACLNEITAGTQTSTRGYQLYSKKGESFAMLNINFRPQVILPPEHVRWLISQPEEILSHGKAGDDVDALRYIWPLFDASALHSFSKVLQNNLTRNIVQTEMVALDEVEHVMQELVGQTKTCKEINMVLLFEKIMYRITQRVYVGLPLCRDTTYMALVKGYARSLGTAMVFAAQLTPWPLRQVTALLTGLPVYYYVLRVRAYLTPLYRRQMERLKAKQGATDNLLEGEPANLITWMSNAVLSGIGPKDVSANGMVTWLGIMALLPTDNLWVTCTNTLLDLLTSDPEHAYYGTIRDEAKRVFASSKESGVPISHGLHHLDSALRESLRLNSLAPRALHRQVVRREGVVLPDGQKVPLGTWLCVLSGNLHRDNDFYDDGQSYKPFRFVSKLAEGSSDKAPSLPLTNEKYLTFGYGRHACPGRWFSFQIMKVTIAYIIANYDIEPLEKRPENMLFADLNIPYLSHIIRIRKVGFRFGLEARLNPVAAPIRICVTVTDATLLNRCKGIPLPTLGRRMLTQDTVAAI</sequence>
<name>A0A8H6A9U1_PETAA</name>
<dbReference type="Proteomes" id="UP000541154">
    <property type="component" value="Unassembled WGS sequence"/>
</dbReference>
<organism evidence="10 11">
    <name type="scientific">Petromyces alliaceus</name>
    <name type="common">Aspergillus alliaceus</name>
    <dbReference type="NCBI Taxonomy" id="209559"/>
    <lineage>
        <taxon>Eukaryota</taxon>
        <taxon>Fungi</taxon>
        <taxon>Dikarya</taxon>
        <taxon>Ascomycota</taxon>
        <taxon>Pezizomycotina</taxon>
        <taxon>Eurotiomycetes</taxon>
        <taxon>Eurotiomycetidae</taxon>
        <taxon>Eurotiales</taxon>
        <taxon>Aspergillaceae</taxon>
        <taxon>Aspergillus</taxon>
        <taxon>Aspergillus subgen. Circumdati</taxon>
    </lineage>
</organism>
<dbReference type="PANTHER" id="PTHR46206">
    <property type="entry name" value="CYTOCHROME P450"/>
    <property type="match status" value="1"/>
</dbReference>
<feature type="transmembrane region" description="Helical" evidence="9">
    <location>
        <begin position="12"/>
        <end position="35"/>
    </location>
</feature>
<evidence type="ECO:0000256" key="3">
    <source>
        <dbReference type="ARBA" id="ARBA00022617"/>
    </source>
</evidence>
<dbReference type="InterPro" id="IPR017972">
    <property type="entry name" value="Cyt_P450_CS"/>
</dbReference>
<keyword evidence="5 8" id="KW-0560">Oxidoreductase</keyword>
<dbReference type="GO" id="GO:0019748">
    <property type="term" value="P:secondary metabolic process"/>
    <property type="evidence" value="ECO:0007669"/>
    <property type="project" value="UniProtKB-ARBA"/>
</dbReference>
<keyword evidence="11" id="KW-1185">Reference proteome</keyword>
<accession>A0A8H6A9U1</accession>
<dbReference type="GO" id="GO:0005506">
    <property type="term" value="F:iron ion binding"/>
    <property type="evidence" value="ECO:0007669"/>
    <property type="project" value="InterPro"/>
</dbReference>
<reference evidence="10 11" key="1">
    <citation type="submission" date="2019-04" db="EMBL/GenBank/DDBJ databases">
        <title>Aspergillus burnettii sp. nov., novel species from soil in southeast Queensland.</title>
        <authorList>
            <person name="Gilchrist C.L.M."/>
            <person name="Pitt J.I."/>
            <person name="Lange L."/>
            <person name="Lacey H.J."/>
            <person name="Vuong D."/>
            <person name="Midgley D.J."/>
            <person name="Greenfield P."/>
            <person name="Bradbury M."/>
            <person name="Lacey E."/>
            <person name="Busk P.K."/>
            <person name="Pilgaard B."/>
            <person name="Chooi Y.H."/>
            <person name="Piggott A.M."/>
        </authorList>
    </citation>
    <scope>NUCLEOTIDE SEQUENCE [LARGE SCALE GENOMIC DNA]</scope>
    <source>
        <strain evidence="10 11">FRR 5400</strain>
    </source>
</reference>
<comment type="caution">
    <text evidence="10">The sequence shown here is derived from an EMBL/GenBank/DDBJ whole genome shotgun (WGS) entry which is preliminary data.</text>
</comment>
<dbReference type="PROSITE" id="PS00086">
    <property type="entry name" value="CYTOCHROME_P450"/>
    <property type="match status" value="1"/>
</dbReference>
<comment type="cofactor">
    <cofactor evidence="1">
        <name>heme</name>
        <dbReference type="ChEBI" id="CHEBI:30413"/>
    </cofactor>
</comment>
<evidence type="ECO:0000256" key="9">
    <source>
        <dbReference type="SAM" id="Phobius"/>
    </source>
</evidence>
<keyword evidence="7 8" id="KW-0503">Monooxygenase</keyword>